<protein>
    <submittedName>
        <fullName evidence="2">Uncharacterized protein</fullName>
    </submittedName>
</protein>
<dbReference type="Proteomes" id="UP000187203">
    <property type="component" value="Unassembled WGS sequence"/>
</dbReference>
<evidence type="ECO:0000313" key="3">
    <source>
        <dbReference type="Proteomes" id="UP000187203"/>
    </source>
</evidence>
<gene>
    <name evidence="2" type="ORF">COLO4_33927</name>
</gene>
<evidence type="ECO:0000313" key="2">
    <source>
        <dbReference type="EMBL" id="OMO60138.1"/>
    </source>
</evidence>
<proteinExistence type="predicted"/>
<keyword evidence="3" id="KW-1185">Reference proteome</keyword>
<evidence type="ECO:0000256" key="1">
    <source>
        <dbReference type="SAM" id="MobiDB-lite"/>
    </source>
</evidence>
<sequence length="61" mass="6657">MGDFWRQRLNASWEPPLANSWKINVDRSSFVVSSDDMAAHKGSGAQESDEDESTGSAAVLD</sequence>
<reference evidence="3" key="1">
    <citation type="submission" date="2013-09" db="EMBL/GenBank/DDBJ databases">
        <title>Corchorus olitorius genome sequencing.</title>
        <authorList>
            <person name="Alam M."/>
            <person name="Haque M.S."/>
            <person name="Islam M.S."/>
            <person name="Emdad E.M."/>
            <person name="Islam M.M."/>
            <person name="Ahmed B."/>
            <person name="Halim A."/>
            <person name="Hossen Q.M.M."/>
            <person name="Hossain M.Z."/>
            <person name="Ahmed R."/>
            <person name="Khan M.M."/>
            <person name="Islam R."/>
            <person name="Rashid M.M."/>
            <person name="Khan S.A."/>
            <person name="Rahman M.S."/>
            <person name="Alam M."/>
            <person name="Yahiya A.S."/>
            <person name="Khan M.S."/>
            <person name="Azam M.S."/>
            <person name="Haque T."/>
            <person name="Lashkar M.Z.H."/>
            <person name="Akhand A.I."/>
            <person name="Morshed G."/>
            <person name="Roy S."/>
            <person name="Uddin K.S."/>
            <person name="Rabeya T."/>
            <person name="Hossain A.S."/>
            <person name="Chowdhury A."/>
            <person name="Snigdha A.R."/>
            <person name="Mortoza M.S."/>
            <person name="Matin S.A."/>
            <person name="Hoque S.M.E."/>
            <person name="Islam M.K."/>
            <person name="Roy D.K."/>
            <person name="Haider R."/>
            <person name="Moosa M.M."/>
            <person name="Elias S.M."/>
            <person name="Hasan A.M."/>
            <person name="Jahan S."/>
            <person name="Shafiuddin M."/>
            <person name="Mahmood N."/>
            <person name="Shommy N.S."/>
        </authorList>
    </citation>
    <scope>NUCLEOTIDE SEQUENCE [LARGE SCALE GENOMIC DNA]</scope>
    <source>
        <strain evidence="3">cv. O-4</strain>
    </source>
</reference>
<organism evidence="2 3">
    <name type="scientific">Corchorus olitorius</name>
    <dbReference type="NCBI Taxonomy" id="93759"/>
    <lineage>
        <taxon>Eukaryota</taxon>
        <taxon>Viridiplantae</taxon>
        <taxon>Streptophyta</taxon>
        <taxon>Embryophyta</taxon>
        <taxon>Tracheophyta</taxon>
        <taxon>Spermatophyta</taxon>
        <taxon>Magnoliopsida</taxon>
        <taxon>eudicotyledons</taxon>
        <taxon>Gunneridae</taxon>
        <taxon>Pentapetalae</taxon>
        <taxon>rosids</taxon>
        <taxon>malvids</taxon>
        <taxon>Malvales</taxon>
        <taxon>Malvaceae</taxon>
        <taxon>Grewioideae</taxon>
        <taxon>Apeibeae</taxon>
        <taxon>Corchorus</taxon>
    </lineage>
</organism>
<dbReference type="AlphaFoldDB" id="A0A1R3GPW1"/>
<dbReference type="EMBL" id="AWUE01021954">
    <property type="protein sequence ID" value="OMO60138.1"/>
    <property type="molecule type" value="Genomic_DNA"/>
</dbReference>
<feature type="region of interest" description="Disordered" evidence="1">
    <location>
        <begin position="37"/>
        <end position="61"/>
    </location>
</feature>
<name>A0A1R3GPW1_9ROSI</name>
<comment type="caution">
    <text evidence="2">The sequence shown here is derived from an EMBL/GenBank/DDBJ whole genome shotgun (WGS) entry which is preliminary data.</text>
</comment>
<accession>A0A1R3GPW1</accession>